<dbReference type="PANTHER" id="PTHR13817">
    <property type="entry name" value="TITIN"/>
    <property type="match status" value="1"/>
</dbReference>
<evidence type="ECO:0000256" key="3">
    <source>
        <dbReference type="ARBA" id="ARBA00022889"/>
    </source>
</evidence>
<dbReference type="InterPro" id="IPR013783">
    <property type="entry name" value="Ig-like_fold"/>
</dbReference>
<keyword evidence="1" id="KW-0787">Thick filament</keyword>
<dbReference type="InterPro" id="IPR003599">
    <property type="entry name" value="Ig_sub"/>
</dbReference>
<dbReference type="SUPFAM" id="SSF49265">
    <property type="entry name" value="Fibronectin type III"/>
    <property type="match status" value="1"/>
</dbReference>
<organism evidence="8">
    <name type="scientific">Pundamilia nyererei</name>
    <dbReference type="NCBI Taxonomy" id="303518"/>
    <lineage>
        <taxon>Eukaryota</taxon>
        <taxon>Metazoa</taxon>
        <taxon>Chordata</taxon>
        <taxon>Craniata</taxon>
        <taxon>Vertebrata</taxon>
        <taxon>Euteleostomi</taxon>
        <taxon>Actinopterygii</taxon>
        <taxon>Neopterygii</taxon>
        <taxon>Teleostei</taxon>
        <taxon>Neoteleostei</taxon>
        <taxon>Acanthomorphata</taxon>
        <taxon>Ovalentaria</taxon>
        <taxon>Cichlomorphae</taxon>
        <taxon>Cichliformes</taxon>
        <taxon>Cichlidae</taxon>
        <taxon>African cichlids</taxon>
        <taxon>Pseudocrenilabrinae</taxon>
        <taxon>Haplochromini</taxon>
        <taxon>Pundamilia</taxon>
    </lineage>
</organism>
<keyword evidence="2" id="KW-0677">Repeat</keyword>
<evidence type="ECO:0008006" key="9">
    <source>
        <dbReference type="Google" id="ProtNLM"/>
    </source>
</evidence>
<protein>
    <recommendedName>
        <fullName evidence="9">Myosin binding protein C, cardiac</fullName>
    </recommendedName>
</protein>
<accession>A0A3B4FB81</accession>
<dbReference type="SUPFAM" id="SSF48726">
    <property type="entry name" value="Immunoglobulin"/>
    <property type="match status" value="2"/>
</dbReference>
<dbReference type="CDD" id="cd00063">
    <property type="entry name" value="FN3"/>
    <property type="match status" value="2"/>
</dbReference>
<feature type="domain" description="Ig-like" evidence="6">
    <location>
        <begin position="137"/>
        <end position="225"/>
    </location>
</feature>
<dbReference type="SMART" id="SM00409">
    <property type="entry name" value="IG"/>
    <property type="match status" value="2"/>
</dbReference>
<evidence type="ECO:0000256" key="5">
    <source>
        <dbReference type="ARBA" id="ARBA00023319"/>
    </source>
</evidence>
<evidence type="ECO:0000259" key="7">
    <source>
        <dbReference type="PROSITE" id="PS50853"/>
    </source>
</evidence>
<dbReference type="InterPro" id="IPR036179">
    <property type="entry name" value="Ig-like_dom_sf"/>
</dbReference>
<dbReference type="PANTHER" id="PTHR13817:SF20">
    <property type="entry name" value="MYOSIN-BINDING PROTEIN C, CARDIAC-TYPE"/>
    <property type="match status" value="1"/>
</dbReference>
<dbReference type="FunFam" id="2.60.40.10:FF:000557">
    <property type="entry name" value="Myosin binding protein Ha"/>
    <property type="match status" value="1"/>
</dbReference>
<name>A0A3B4FB81_9CICH</name>
<keyword evidence="5" id="KW-0393">Immunoglobulin domain</keyword>
<reference evidence="8" key="1">
    <citation type="submission" date="2023-09" db="UniProtKB">
        <authorList>
            <consortium name="Ensembl"/>
        </authorList>
    </citation>
    <scope>IDENTIFICATION</scope>
</reference>
<evidence type="ECO:0000256" key="2">
    <source>
        <dbReference type="ARBA" id="ARBA00022737"/>
    </source>
</evidence>
<evidence type="ECO:0000256" key="4">
    <source>
        <dbReference type="ARBA" id="ARBA00023179"/>
    </source>
</evidence>
<dbReference type="Pfam" id="PF00041">
    <property type="entry name" value="fn3"/>
    <property type="match status" value="1"/>
</dbReference>
<keyword evidence="4" id="KW-0514">Muscle protein</keyword>
<dbReference type="PROSITE" id="PS50853">
    <property type="entry name" value="FN3"/>
    <property type="match status" value="1"/>
</dbReference>
<evidence type="ECO:0000256" key="1">
    <source>
        <dbReference type="ARBA" id="ARBA00022433"/>
    </source>
</evidence>
<evidence type="ECO:0000259" key="6">
    <source>
        <dbReference type="PROSITE" id="PS50835"/>
    </source>
</evidence>
<dbReference type="FunFam" id="2.60.40.10:FF:000225">
    <property type="entry name" value="Myosin-binding protein C, cardiac-type"/>
    <property type="match status" value="1"/>
</dbReference>
<dbReference type="Gene3D" id="2.60.40.10">
    <property type="entry name" value="Immunoglobulins"/>
    <property type="match status" value="4"/>
</dbReference>
<dbReference type="InterPro" id="IPR003961">
    <property type="entry name" value="FN3_dom"/>
</dbReference>
<feature type="domain" description="Ig-like" evidence="6">
    <location>
        <begin position="320"/>
        <end position="392"/>
    </location>
</feature>
<dbReference type="SMART" id="SM00060">
    <property type="entry name" value="FN3"/>
    <property type="match status" value="2"/>
</dbReference>
<dbReference type="InterPro" id="IPR013098">
    <property type="entry name" value="Ig_I-set"/>
</dbReference>
<evidence type="ECO:0000313" key="8">
    <source>
        <dbReference type="Ensembl" id="ENSPNYP00000007825.1"/>
    </source>
</evidence>
<dbReference type="GeneTree" id="ENSGT00940000157698"/>
<dbReference type="InterPro" id="IPR036116">
    <property type="entry name" value="FN3_sf"/>
</dbReference>
<dbReference type="GO" id="GO:0032982">
    <property type="term" value="C:myosin filament"/>
    <property type="evidence" value="ECO:0007669"/>
    <property type="project" value="UniProtKB-KW"/>
</dbReference>
<dbReference type="InterPro" id="IPR007110">
    <property type="entry name" value="Ig-like_dom"/>
</dbReference>
<dbReference type="Ensembl" id="ENSPNYT00000008016.1">
    <property type="protein sequence ID" value="ENSPNYP00000007825.1"/>
    <property type="gene ID" value="ENSPNYG00000005813.1"/>
</dbReference>
<sequence length="396" mass="44082">FYHYSLYQTIKVKSNVSPPDVPDPPMAPTILSVAPTSEPLGLCVDDVSDTSITLKWRRPERIGSADLEGYGIEYCKEGTDEWIPAMEGLTERTSTVIKGLTTGDKLQFRVRAYNMAGPSAPATLAQPITIREIMQRPKIWLPRNLRQTLIKKVGDTMNIVIPFQGKPRPKVTWSKDGEPLDPTIASVRNSEVDTIFFIRKTERKHSGKYELQVQIENVEDKAAVTLQVVDLPGPPEALKIVDTWGFNVALEWKPPKDNGNCEITGYTIQKADKKTMVRLTKLFSRSHLACSGVQLQTSVHLENADFGAKASAVVNNLSVCGDLNLIVNGNTGPKVTWYKNKMDISNEAKYRMISKQGVLTLEIRKPCPFDGGVYTCKAVNDSGEDTVECKLEVRRK</sequence>
<dbReference type="FunFam" id="2.60.40.10:FF:000031">
    <property type="entry name" value="Myosin-binding protein C, slow type"/>
    <property type="match status" value="1"/>
</dbReference>
<dbReference type="AlphaFoldDB" id="A0A3B4FB81"/>
<dbReference type="GO" id="GO:0007155">
    <property type="term" value="P:cell adhesion"/>
    <property type="evidence" value="ECO:0007669"/>
    <property type="project" value="UniProtKB-KW"/>
</dbReference>
<dbReference type="PROSITE" id="PS50835">
    <property type="entry name" value="IG_LIKE"/>
    <property type="match status" value="2"/>
</dbReference>
<dbReference type="Pfam" id="PF07679">
    <property type="entry name" value="I-set"/>
    <property type="match status" value="2"/>
</dbReference>
<dbReference type="InterPro" id="IPR050964">
    <property type="entry name" value="Striated_Muscle_Regulatory"/>
</dbReference>
<feature type="domain" description="Fibronectin type-III" evidence="7">
    <location>
        <begin position="38"/>
        <end position="133"/>
    </location>
</feature>
<keyword evidence="3" id="KW-0130">Cell adhesion</keyword>
<proteinExistence type="predicted"/>